<dbReference type="SMART" id="SM00382">
    <property type="entry name" value="AAA"/>
    <property type="match status" value="1"/>
</dbReference>
<dbReference type="GO" id="GO:0006355">
    <property type="term" value="P:regulation of DNA-templated transcription"/>
    <property type="evidence" value="ECO:0007669"/>
    <property type="project" value="InterPro"/>
</dbReference>
<dbReference type="Pfam" id="PF00158">
    <property type="entry name" value="Sigma54_activat"/>
    <property type="match status" value="1"/>
</dbReference>
<dbReference type="Pfam" id="PF01590">
    <property type="entry name" value="GAF"/>
    <property type="match status" value="1"/>
</dbReference>
<keyword evidence="5" id="KW-0010">Activator</keyword>
<evidence type="ECO:0000256" key="3">
    <source>
        <dbReference type="ARBA" id="ARBA00023015"/>
    </source>
</evidence>
<dbReference type="KEGG" id="nmv:NITMOv2_4144"/>
<evidence type="ECO:0000256" key="6">
    <source>
        <dbReference type="ARBA" id="ARBA00023163"/>
    </source>
</evidence>
<name>A0A0K2GHW8_NITMO</name>
<dbReference type="InterPro" id="IPR025944">
    <property type="entry name" value="Sigma_54_int_dom_CS"/>
</dbReference>
<keyword evidence="6" id="KW-0804">Transcription</keyword>
<dbReference type="PANTHER" id="PTHR32071:SF117">
    <property type="entry name" value="PTS-DEPENDENT DIHYDROXYACETONE KINASE OPERON REGULATORY PROTEIN-RELATED"/>
    <property type="match status" value="1"/>
</dbReference>
<accession>A0A0K2GHW8</accession>
<dbReference type="PROSITE" id="PS00675">
    <property type="entry name" value="SIGMA54_INTERACT_1"/>
    <property type="match status" value="1"/>
</dbReference>
<dbReference type="InterPro" id="IPR029016">
    <property type="entry name" value="GAF-like_dom_sf"/>
</dbReference>
<dbReference type="InterPro" id="IPR003018">
    <property type="entry name" value="GAF"/>
</dbReference>
<dbReference type="InterPro" id="IPR027417">
    <property type="entry name" value="P-loop_NTPase"/>
</dbReference>
<gene>
    <name evidence="8" type="ORF">NITMOv2_4144</name>
</gene>
<dbReference type="PROSITE" id="PS00688">
    <property type="entry name" value="SIGMA54_INTERACT_3"/>
    <property type="match status" value="1"/>
</dbReference>
<dbReference type="InterPro" id="IPR025662">
    <property type="entry name" value="Sigma_54_int_dom_ATP-bd_1"/>
</dbReference>
<dbReference type="EMBL" id="CP011801">
    <property type="protein sequence ID" value="ALA60526.1"/>
    <property type="molecule type" value="Genomic_DNA"/>
</dbReference>
<dbReference type="STRING" id="42253.NITMOv2_4144"/>
<dbReference type="GO" id="GO:0003677">
    <property type="term" value="F:DNA binding"/>
    <property type="evidence" value="ECO:0007669"/>
    <property type="project" value="UniProtKB-KW"/>
</dbReference>
<evidence type="ECO:0000256" key="4">
    <source>
        <dbReference type="ARBA" id="ARBA00023125"/>
    </source>
</evidence>
<sequence length="531" mass="59274">MNPHQLPQVMVATARQRALGDVLRTIADGIAQCPNTALTRIWLTTPNAACEICRKREDPSDTTRWLHLAASSGVPRDAQADYRRLDGSFHRFPIGQRKIGRVAETGESLWLAGLQGDEEWIADRAWFAREGIRTFAAQPLIFRDEILGVLALFDRSLLNEEAFEWLRMFADYAAVSIANARALEEIDVLRARLEEENLYLREEVTAALGMGEFIGESQALQNVLRQIQLVAQTDAAVLITGESGTGKELVARAIHDRSLRKGRALIKVNCSAVPDTLFESEFFGHVKGAFTGALADRAGRFELADRGTLFLDEIGEVPLSMQAKLLRVLQEGEFERVGDTRTRKVDVRIVAATNRDLKREVEAGRFRQDLYYRLSVFPVHIPPLRERREDIPPLALHFIAQSARRMNRRAPRVSQALLGQLAGHDWPGNVRELQNVVERAVILAQGGPLRVHLQPSQPRETGAPLDEASMSRLVTREDQKRQERDNISHALRLTKGKIFGTDGAAALLGMKPTTLASRIKALGIKRLKPAP</sequence>
<dbReference type="InterPro" id="IPR058031">
    <property type="entry name" value="AAA_lid_NorR"/>
</dbReference>
<keyword evidence="4" id="KW-0238">DNA-binding</keyword>
<dbReference type="Gene3D" id="3.40.50.300">
    <property type="entry name" value="P-loop containing nucleotide triphosphate hydrolases"/>
    <property type="match status" value="1"/>
</dbReference>
<keyword evidence="9" id="KW-1185">Reference proteome</keyword>
<dbReference type="InterPro" id="IPR002078">
    <property type="entry name" value="Sigma_54_int"/>
</dbReference>
<dbReference type="GO" id="GO:0005524">
    <property type="term" value="F:ATP binding"/>
    <property type="evidence" value="ECO:0007669"/>
    <property type="project" value="UniProtKB-KW"/>
</dbReference>
<dbReference type="PATRIC" id="fig|42253.5.peg.4091"/>
<protein>
    <submittedName>
        <fullName evidence="8">Transcriptional regulator, NifA subfamily, Fis Family</fullName>
    </submittedName>
</protein>
<dbReference type="InterPro" id="IPR003593">
    <property type="entry name" value="AAA+_ATPase"/>
</dbReference>
<evidence type="ECO:0000256" key="5">
    <source>
        <dbReference type="ARBA" id="ARBA00023159"/>
    </source>
</evidence>
<dbReference type="Gene3D" id="1.10.8.60">
    <property type="match status" value="1"/>
</dbReference>
<keyword evidence="2" id="KW-0067">ATP-binding</keyword>
<dbReference type="PANTHER" id="PTHR32071">
    <property type="entry name" value="TRANSCRIPTIONAL REGULATORY PROTEIN"/>
    <property type="match status" value="1"/>
</dbReference>
<evidence type="ECO:0000256" key="2">
    <source>
        <dbReference type="ARBA" id="ARBA00022840"/>
    </source>
</evidence>
<proteinExistence type="predicted"/>
<keyword evidence="1" id="KW-0547">Nucleotide-binding</keyword>
<evidence type="ECO:0000313" key="8">
    <source>
        <dbReference type="EMBL" id="ALA60526.1"/>
    </source>
</evidence>
<dbReference type="Proteomes" id="UP000069205">
    <property type="component" value="Chromosome"/>
</dbReference>
<dbReference type="PROSITE" id="PS50045">
    <property type="entry name" value="SIGMA54_INTERACT_4"/>
    <property type="match status" value="1"/>
</dbReference>
<evidence type="ECO:0000256" key="1">
    <source>
        <dbReference type="ARBA" id="ARBA00022741"/>
    </source>
</evidence>
<evidence type="ECO:0000259" key="7">
    <source>
        <dbReference type="PROSITE" id="PS50045"/>
    </source>
</evidence>
<dbReference type="SUPFAM" id="SSF55781">
    <property type="entry name" value="GAF domain-like"/>
    <property type="match status" value="1"/>
</dbReference>
<dbReference type="Gene3D" id="3.30.450.40">
    <property type="match status" value="1"/>
</dbReference>
<dbReference type="CDD" id="cd00009">
    <property type="entry name" value="AAA"/>
    <property type="match status" value="1"/>
</dbReference>
<dbReference type="FunFam" id="3.40.50.300:FF:000006">
    <property type="entry name" value="DNA-binding transcriptional regulator NtrC"/>
    <property type="match status" value="1"/>
</dbReference>
<dbReference type="SMART" id="SM00065">
    <property type="entry name" value="GAF"/>
    <property type="match status" value="1"/>
</dbReference>
<dbReference type="Pfam" id="PF25601">
    <property type="entry name" value="AAA_lid_14"/>
    <property type="match status" value="1"/>
</dbReference>
<dbReference type="SUPFAM" id="SSF52540">
    <property type="entry name" value="P-loop containing nucleoside triphosphate hydrolases"/>
    <property type="match status" value="1"/>
</dbReference>
<dbReference type="AlphaFoldDB" id="A0A0K2GHW8"/>
<evidence type="ECO:0000313" key="9">
    <source>
        <dbReference type="Proteomes" id="UP000069205"/>
    </source>
</evidence>
<keyword evidence="3" id="KW-0805">Transcription regulation</keyword>
<reference evidence="8 9" key="1">
    <citation type="journal article" date="2015" name="Proc. Natl. Acad. Sci. U.S.A.">
        <title>Expanded metabolic versatility of ubiquitous nitrite-oxidizing bacteria from the genus Nitrospira.</title>
        <authorList>
            <person name="Koch H."/>
            <person name="Lucker S."/>
            <person name="Albertsen M."/>
            <person name="Kitzinger K."/>
            <person name="Herbold C."/>
            <person name="Spieck E."/>
            <person name="Nielsen P.H."/>
            <person name="Wagner M."/>
            <person name="Daims H."/>
        </authorList>
    </citation>
    <scope>NUCLEOTIDE SEQUENCE [LARGE SCALE GENOMIC DNA]</scope>
    <source>
        <strain evidence="8 9">NSP M-1</strain>
    </source>
</reference>
<organism evidence="8 9">
    <name type="scientific">Nitrospira moscoviensis</name>
    <dbReference type="NCBI Taxonomy" id="42253"/>
    <lineage>
        <taxon>Bacteria</taxon>
        <taxon>Pseudomonadati</taxon>
        <taxon>Nitrospirota</taxon>
        <taxon>Nitrospiria</taxon>
        <taxon>Nitrospirales</taxon>
        <taxon>Nitrospiraceae</taxon>
        <taxon>Nitrospira</taxon>
    </lineage>
</organism>
<dbReference type="Gene3D" id="1.10.10.60">
    <property type="entry name" value="Homeodomain-like"/>
    <property type="match status" value="1"/>
</dbReference>
<feature type="domain" description="Sigma-54 factor interaction" evidence="7">
    <location>
        <begin position="213"/>
        <end position="442"/>
    </location>
</feature>